<comment type="similarity">
    <text evidence="2">Belongs to the chloride channel MCLC family.</text>
</comment>
<sequence>MSGGDMSFFGVGWILPRSAFDAKGVTFKFGMSSCTVYHCLVLVGFILASASSQDISMSPPDTEGWLSPDPDFFPPGQAPQSDILGVNKLEVECQENLKVCATRYADCERSLQNTILDKNKLTDVPLNEVSTSSTVAPKVCGAEVYLQRFIRRLLEISDLNTGDMQVQNTAEIKIYISDEQLLIFRQFAKEGKIPLRKLDAIFDAVFVKPYFDLPKVEKLLEKLPSIEVGSFFLSILLPAVWFMSVLLVTRNIRKSFIWFVPITFVTSFITTAYRMFEEGQLQQYEQMKKFPDIPTDCQKNGKSLLSILGFSWGKSDCAKYLMAHNIDPNLHITPVRVIAKMFGETLSDTMENIGIGTVGFFQRFAELGLFTQTLVLPLGCALLCVIGLLIFLVTAGGSIKLPWFLASVNFNGITSETVSSHDGGPDTTRSFKRLEATPINQQHNF</sequence>
<dbReference type="AlphaFoldDB" id="A0AAV7XD43"/>
<feature type="transmembrane region" description="Helical" evidence="7">
    <location>
        <begin position="374"/>
        <end position="395"/>
    </location>
</feature>
<dbReference type="EMBL" id="JAPTSV010000012">
    <property type="protein sequence ID" value="KAJ1522368.1"/>
    <property type="molecule type" value="Genomic_DNA"/>
</dbReference>
<evidence type="ECO:0000313" key="8">
    <source>
        <dbReference type="EMBL" id="KAJ1522368.1"/>
    </source>
</evidence>
<dbReference type="Proteomes" id="UP001075354">
    <property type="component" value="Chromosome 12"/>
</dbReference>
<accession>A0AAV7XD43</accession>
<comment type="caution">
    <text evidence="8">The sequence shown here is derived from an EMBL/GenBank/DDBJ whole genome shotgun (WGS) entry which is preliminary data.</text>
</comment>
<proteinExistence type="inferred from homology"/>
<gene>
    <name evidence="8" type="ORF">ONE63_002658</name>
</gene>
<protein>
    <recommendedName>
        <fullName evidence="3">Chloride channel CLIC-like protein 1</fullName>
    </recommendedName>
</protein>
<dbReference type="PANTHER" id="PTHR34093:SF1">
    <property type="entry name" value="CHLORIDE CHANNEL CLIC-LIKE PROTEIN 1"/>
    <property type="match status" value="1"/>
</dbReference>
<evidence type="ECO:0000313" key="9">
    <source>
        <dbReference type="Proteomes" id="UP001075354"/>
    </source>
</evidence>
<evidence type="ECO:0000256" key="5">
    <source>
        <dbReference type="ARBA" id="ARBA00022989"/>
    </source>
</evidence>
<organism evidence="8 9">
    <name type="scientific">Megalurothrips usitatus</name>
    <name type="common">bean blossom thrips</name>
    <dbReference type="NCBI Taxonomy" id="439358"/>
    <lineage>
        <taxon>Eukaryota</taxon>
        <taxon>Metazoa</taxon>
        <taxon>Ecdysozoa</taxon>
        <taxon>Arthropoda</taxon>
        <taxon>Hexapoda</taxon>
        <taxon>Insecta</taxon>
        <taxon>Pterygota</taxon>
        <taxon>Neoptera</taxon>
        <taxon>Paraneoptera</taxon>
        <taxon>Thysanoptera</taxon>
        <taxon>Terebrantia</taxon>
        <taxon>Thripoidea</taxon>
        <taxon>Thripidae</taxon>
        <taxon>Megalurothrips</taxon>
    </lineage>
</organism>
<feature type="transmembrane region" description="Helical" evidence="7">
    <location>
        <begin position="231"/>
        <end position="249"/>
    </location>
</feature>
<dbReference type="InterPro" id="IPR009231">
    <property type="entry name" value="Chloride_chnl_CLIC-like"/>
</dbReference>
<keyword evidence="4 7" id="KW-0812">Transmembrane</keyword>
<evidence type="ECO:0000256" key="2">
    <source>
        <dbReference type="ARBA" id="ARBA00005944"/>
    </source>
</evidence>
<keyword evidence="6 7" id="KW-0472">Membrane</keyword>
<evidence type="ECO:0000256" key="4">
    <source>
        <dbReference type="ARBA" id="ARBA00022692"/>
    </source>
</evidence>
<dbReference type="GO" id="GO:0005783">
    <property type="term" value="C:endoplasmic reticulum"/>
    <property type="evidence" value="ECO:0007669"/>
    <property type="project" value="TreeGrafter"/>
</dbReference>
<feature type="transmembrane region" description="Helical" evidence="7">
    <location>
        <begin position="256"/>
        <end position="276"/>
    </location>
</feature>
<evidence type="ECO:0000256" key="3">
    <source>
        <dbReference type="ARBA" id="ARBA00015571"/>
    </source>
</evidence>
<keyword evidence="5 7" id="KW-1133">Transmembrane helix</keyword>
<reference evidence="8" key="1">
    <citation type="submission" date="2022-12" db="EMBL/GenBank/DDBJ databases">
        <title>Chromosome-level genome assembly of the bean flower thrips Megalurothrips usitatus.</title>
        <authorList>
            <person name="Ma L."/>
            <person name="Liu Q."/>
            <person name="Li H."/>
            <person name="Cai W."/>
        </authorList>
    </citation>
    <scope>NUCLEOTIDE SEQUENCE</scope>
    <source>
        <strain evidence="8">Cailab_2022a</strain>
    </source>
</reference>
<evidence type="ECO:0000256" key="1">
    <source>
        <dbReference type="ARBA" id="ARBA00004141"/>
    </source>
</evidence>
<dbReference type="GO" id="GO:0005254">
    <property type="term" value="F:chloride channel activity"/>
    <property type="evidence" value="ECO:0007669"/>
    <property type="project" value="TreeGrafter"/>
</dbReference>
<comment type="subcellular location">
    <subcellularLocation>
        <location evidence="1">Membrane</location>
        <topology evidence="1">Multi-pass membrane protein</topology>
    </subcellularLocation>
</comment>
<evidence type="ECO:0000256" key="6">
    <source>
        <dbReference type="ARBA" id="ARBA00023136"/>
    </source>
</evidence>
<keyword evidence="9" id="KW-1185">Reference proteome</keyword>
<name>A0AAV7XD43_9NEOP</name>
<dbReference type="GO" id="GO:0016020">
    <property type="term" value="C:membrane"/>
    <property type="evidence" value="ECO:0007669"/>
    <property type="project" value="UniProtKB-SubCell"/>
</dbReference>
<dbReference type="PANTHER" id="PTHR34093">
    <property type="entry name" value="CHLORIDE CHANNEL CLIC-LIKE PROTEIN 1"/>
    <property type="match status" value="1"/>
</dbReference>
<evidence type="ECO:0000256" key="7">
    <source>
        <dbReference type="SAM" id="Phobius"/>
    </source>
</evidence>